<feature type="domain" description="Tail specific protease" evidence="1">
    <location>
        <begin position="217"/>
        <end position="449"/>
    </location>
</feature>
<dbReference type="SUPFAM" id="SSF52096">
    <property type="entry name" value="ClpP/crotonase"/>
    <property type="match status" value="1"/>
</dbReference>
<dbReference type="Gene3D" id="3.30.750.170">
    <property type="match status" value="1"/>
</dbReference>
<evidence type="ECO:0000259" key="1">
    <source>
        <dbReference type="SMART" id="SM00245"/>
    </source>
</evidence>
<dbReference type="GO" id="GO:0006508">
    <property type="term" value="P:proteolysis"/>
    <property type="evidence" value="ECO:0007669"/>
    <property type="project" value="InterPro"/>
</dbReference>
<dbReference type="SMART" id="SM00245">
    <property type="entry name" value="TSPc"/>
    <property type="match status" value="1"/>
</dbReference>
<dbReference type="Gene3D" id="3.90.226.10">
    <property type="entry name" value="2-enoyl-CoA Hydratase, Chain A, domain 1"/>
    <property type="match status" value="1"/>
</dbReference>
<dbReference type="GO" id="GO:0004175">
    <property type="term" value="F:endopeptidase activity"/>
    <property type="evidence" value="ECO:0007669"/>
    <property type="project" value="TreeGrafter"/>
</dbReference>
<dbReference type="Gene3D" id="2.30.42.10">
    <property type="match status" value="1"/>
</dbReference>
<evidence type="ECO:0000313" key="2">
    <source>
        <dbReference type="EMBL" id="SUZ58769.1"/>
    </source>
</evidence>
<dbReference type="EMBL" id="UINC01000640">
    <property type="protein sequence ID" value="SUZ58769.1"/>
    <property type="molecule type" value="Genomic_DNA"/>
</dbReference>
<protein>
    <recommendedName>
        <fullName evidence="1">Tail specific protease domain-containing protein</fullName>
    </recommendedName>
</protein>
<dbReference type="SUPFAM" id="SSF50156">
    <property type="entry name" value="PDZ domain-like"/>
    <property type="match status" value="1"/>
</dbReference>
<gene>
    <name evidence="2" type="ORF">METZ01_LOCUS11623</name>
</gene>
<dbReference type="InterPro" id="IPR005151">
    <property type="entry name" value="Tail-specific_protease"/>
</dbReference>
<reference evidence="2" key="1">
    <citation type="submission" date="2018-05" db="EMBL/GenBank/DDBJ databases">
        <authorList>
            <person name="Lanie J.A."/>
            <person name="Ng W.-L."/>
            <person name="Kazmierczak K.M."/>
            <person name="Andrzejewski T.M."/>
            <person name="Davidsen T.M."/>
            <person name="Wayne K.J."/>
            <person name="Tettelin H."/>
            <person name="Glass J.I."/>
            <person name="Rusch D."/>
            <person name="Podicherti R."/>
            <person name="Tsui H.-C.T."/>
            <person name="Winkler M.E."/>
        </authorList>
    </citation>
    <scope>NUCLEOTIDE SEQUENCE</scope>
</reference>
<proteinExistence type="predicted"/>
<dbReference type="PROSITE" id="PS51257">
    <property type="entry name" value="PROKAR_LIPOPROTEIN"/>
    <property type="match status" value="1"/>
</dbReference>
<organism evidence="2">
    <name type="scientific">marine metagenome</name>
    <dbReference type="NCBI Taxonomy" id="408172"/>
    <lineage>
        <taxon>unclassified sequences</taxon>
        <taxon>metagenomes</taxon>
        <taxon>ecological metagenomes</taxon>
    </lineage>
</organism>
<sequence length="523" mass="57381">MKQKKKIIQSFLIFVLISSCGGGGGGYNNTSKISNTTTTATTTNNYGWTPNIFLPASTYKNRCVNPRLEVINPFTNQTYLDISGTILDQNHYLRSFSNDTYLWYDQIVDVDPALSTTSEYFNLLKAPHDRFHFSMPSDEWAALAQSGISVGYGATWIFSGTSSERKIFVAYTDPNTPATQPNVGLKRGAEIISIDGVNATSDDTVSLNNGLYPNATGETHSFIIRDTSTSELRSIEMESSKITSTPVQKVSTISTGSGDLGYMLFNDHIATSEKGLYDAITELKSNNISGLIIDLRYNGGGYLAIASQLAYMIAGPVATAGRSFELTEFNDKYPITDIWGDPITPMPFYTTTIGLSTLSQGIPLPTLELSKVFVITSEDTCSASEAIINALQGVDVEVIQIGSTTCGKPYGFYPQDNCSVTYFTIQFKGVNAKGFGDYAYGFSPENEVNSMGVKIKGCFANDDLSYELGNSSETSLTKAINYYLTESCDNPTSLSLSQQKKSKQKTIKKYYIKKSMWHKNRIM</sequence>
<dbReference type="PANTHER" id="PTHR32060">
    <property type="entry name" value="TAIL-SPECIFIC PROTEASE"/>
    <property type="match status" value="1"/>
</dbReference>
<dbReference type="InterPro" id="IPR036034">
    <property type="entry name" value="PDZ_sf"/>
</dbReference>
<dbReference type="PANTHER" id="PTHR32060:SF30">
    <property type="entry name" value="CARBOXY-TERMINAL PROCESSING PROTEASE CTPA"/>
    <property type="match status" value="1"/>
</dbReference>
<dbReference type="Pfam" id="PF03572">
    <property type="entry name" value="Peptidase_S41"/>
    <property type="match status" value="1"/>
</dbReference>
<dbReference type="GO" id="GO:0007165">
    <property type="term" value="P:signal transduction"/>
    <property type="evidence" value="ECO:0007669"/>
    <property type="project" value="TreeGrafter"/>
</dbReference>
<accession>A0A381NX13</accession>
<dbReference type="InterPro" id="IPR029045">
    <property type="entry name" value="ClpP/crotonase-like_dom_sf"/>
</dbReference>
<dbReference type="GO" id="GO:0008236">
    <property type="term" value="F:serine-type peptidase activity"/>
    <property type="evidence" value="ECO:0007669"/>
    <property type="project" value="InterPro"/>
</dbReference>
<name>A0A381NX13_9ZZZZ</name>
<dbReference type="AlphaFoldDB" id="A0A381NX13"/>
<dbReference type="GO" id="GO:0030288">
    <property type="term" value="C:outer membrane-bounded periplasmic space"/>
    <property type="evidence" value="ECO:0007669"/>
    <property type="project" value="TreeGrafter"/>
</dbReference>